<evidence type="ECO:0000256" key="1">
    <source>
        <dbReference type="SAM" id="MobiDB-lite"/>
    </source>
</evidence>
<organism evidence="2 3">
    <name type="scientific">Virgisporangium ochraceum</name>
    <dbReference type="NCBI Taxonomy" id="65505"/>
    <lineage>
        <taxon>Bacteria</taxon>
        <taxon>Bacillati</taxon>
        <taxon>Actinomycetota</taxon>
        <taxon>Actinomycetes</taxon>
        <taxon>Micromonosporales</taxon>
        <taxon>Micromonosporaceae</taxon>
        <taxon>Virgisporangium</taxon>
    </lineage>
</organism>
<accession>A0A8J4EFP1</accession>
<feature type="region of interest" description="Disordered" evidence="1">
    <location>
        <begin position="36"/>
        <end position="65"/>
    </location>
</feature>
<evidence type="ECO:0000313" key="3">
    <source>
        <dbReference type="Proteomes" id="UP000635606"/>
    </source>
</evidence>
<evidence type="ECO:0000313" key="2">
    <source>
        <dbReference type="EMBL" id="GIJ72853.1"/>
    </source>
</evidence>
<dbReference type="AlphaFoldDB" id="A0A8J4EFP1"/>
<keyword evidence="3" id="KW-1185">Reference proteome</keyword>
<feature type="compositionally biased region" description="Polar residues" evidence="1">
    <location>
        <begin position="45"/>
        <end position="54"/>
    </location>
</feature>
<name>A0A8J4EFP1_9ACTN</name>
<gene>
    <name evidence="2" type="ORF">Voc01_077700</name>
</gene>
<dbReference type="EMBL" id="BOPH01000105">
    <property type="protein sequence ID" value="GIJ72853.1"/>
    <property type="molecule type" value="Genomic_DNA"/>
</dbReference>
<reference evidence="2" key="1">
    <citation type="submission" date="2021-01" db="EMBL/GenBank/DDBJ databases">
        <title>Whole genome shotgun sequence of Virgisporangium ochraceum NBRC 16418.</title>
        <authorList>
            <person name="Komaki H."/>
            <person name="Tamura T."/>
        </authorList>
    </citation>
    <scope>NUCLEOTIDE SEQUENCE</scope>
    <source>
        <strain evidence="2">NBRC 16418</strain>
    </source>
</reference>
<proteinExistence type="predicted"/>
<sequence>MQRRLASEVDDPHVLTVLAHDGRIRKVRTVAAERLRRLSGRAATPDQSEPNSSKPQRRSPGHNLP</sequence>
<dbReference type="Proteomes" id="UP000635606">
    <property type="component" value="Unassembled WGS sequence"/>
</dbReference>
<feature type="compositionally biased region" description="Basic residues" evidence="1">
    <location>
        <begin position="55"/>
        <end position="65"/>
    </location>
</feature>
<protein>
    <submittedName>
        <fullName evidence="2">Uncharacterized protein</fullName>
    </submittedName>
</protein>
<comment type="caution">
    <text evidence="2">The sequence shown here is derived from an EMBL/GenBank/DDBJ whole genome shotgun (WGS) entry which is preliminary data.</text>
</comment>